<gene>
    <name evidence="10" type="ORF">QYB95_03540</name>
</gene>
<comment type="similarity">
    <text evidence="8">Belongs to the Mrp/NBP35 ATP-binding proteins family.</text>
</comment>
<dbReference type="PANTHER" id="PTHR42961">
    <property type="entry name" value="IRON-SULFUR PROTEIN NUBPL"/>
    <property type="match status" value="1"/>
</dbReference>
<evidence type="ECO:0000259" key="9">
    <source>
        <dbReference type="Pfam" id="PF01883"/>
    </source>
</evidence>
<comment type="similarity">
    <text evidence="2">In the C-terminal section; belongs to the Mrp/NBP35 ATP-binding proteins family.</text>
</comment>
<evidence type="ECO:0000256" key="5">
    <source>
        <dbReference type="ARBA" id="ARBA00022840"/>
    </source>
</evidence>
<keyword evidence="4 8" id="KW-0547">Nucleotide-binding</keyword>
<dbReference type="InterPro" id="IPR044304">
    <property type="entry name" value="NUBPL-like"/>
</dbReference>
<proteinExistence type="inferred from homology"/>
<keyword evidence="8" id="KW-0378">Hydrolase</keyword>
<dbReference type="Gene3D" id="3.40.50.300">
    <property type="entry name" value="P-loop containing nucleotide triphosphate hydrolases"/>
    <property type="match status" value="1"/>
</dbReference>
<evidence type="ECO:0000313" key="11">
    <source>
        <dbReference type="Proteomes" id="UP001172743"/>
    </source>
</evidence>
<dbReference type="Pfam" id="PF01883">
    <property type="entry name" value="FeS_assembly_P"/>
    <property type="match status" value="1"/>
</dbReference>
<dbReference type="EMBL" id="JAUHTQ010000002">
    <property type="protein sequence ID" value="MDN4492603.1"/>
    <property type="molecule type" value="Genomic_DNA"/>
</dbReference>
<dbReference type="SUPFAM" id="SSF52540">
    <property type="entry name" value="P-loop containing nucleoside triphosphate hydrolases"/>
    <property type="match status" value="1"/>
</dbReference>
<evidence type="ECO:0000313" key="10">
    <source>
        <dbReference type="EMBL" id="MDN4492603.1"/>
    </source>
</evidence>
<keyword evidence="3 8" id="KW-0479">Metal-binding</keyword>
<comment type="caution">
    <text evidence="10">The sequence shown here is derived from an EMBL/GenBank/DDBJ whole genome shotgun (WGS) entry which is preliminary data.</text>
</comment>
<dbReference type="Proteomes" id="UP001172743">
    <property type="component" value="Unassembled WGS sequence"/>
</dbReference>
<accession>A0ABT8GMF8</accession>
<dbReference type="GO" id="GO:0005524">
    <property type="term" value="F:ATP binding"/>
    <property type="evidence" value="ECO:0007669"/>
    <property type="project" value="UniProtKB-KW"/>
</dbReference>
<comment type="subunit">
    <text evidence="8">Homodimer.</text>
</comment>
<dbReference type="InterPro" id="IPR000808">
    <property type="entry name" value="Mrp-like_CS"/>
</dbReference>
<evidence type="ECO:0000256" key="8">
    <source>
        <dbReference type="HAMAP-Rule" id="MF_02040"/>
    </source>
</evidence>
<dbReference type="PANTHER" id="PTHR42961:SF2">
    <property type="entry name" value="IRON-SULFUR PROTEIN NUBPL"/>
    <property type="match status" value="1"/>
</dbReference>
<protein>
    <recommendedName>
        <fullName evidence="8">Iron-sulfur cluster carrier protein</fullName>
    </recommendedName>
</protein>
<organism evidence="10 11">
    <name type="scientific">Ureibacillus aquaedulcis</name>
    <dbReference type="NCBI Taxonomy" id="3058421"/>
    <lineage>
        <taxon>Bacteria</taxon>
        <taxon>Bacillati</taxon>
        <taxon>Bacillota</taxon>
        <taxon>Bacilli</taxon>
        <taxon>Bacillales</taxon>
        <taxon>Caryophanaceae</taxon>
        <taxon>Ureibacillus</taxon>
    </lineage>
</organism>
<keyword evidence="6 8" id="KW-0408">Iron</keyword>
<name>A0ABT8GMF8_9BACL</name>
<sequence>MLTNEIILNALKKVDDPELHQNIVALNMVRNIQIEGTHISLDVILTIQGCPLKAKIQQDIEHALENIGASSISIKFGAMTADERRNLISALKSQNVTDQGMPKMLLPNSGVEFIAVTSGKGGVGKSTVTINLAVALARLGRKVGILDADIYGFSIPAMMKTTQKPTMLDQTAIPVVSEGVKIMSMGFFTKDNQPVMWRGPLLNKWIRNFLVNTHWGDIDYLLLDLPPGTGDVAIDVAATIPQAQEIIVTTPHNVASHVALRAGLMAHHTKHTILGVVENMAYFENAEGEKHYLFGQGGAEKLANELYTNVIARIPFARPEENTGSSVYDEFSIVGEVFTHLAEVIIYQKDNKLVRS</sequence>
<dbReference type="InterPro" id="IPR034904">
    <property type="entry name" value="FSCA_dom_sf"/>
</dbReference>
<feature type="domain" description="MIP18 family-like" evidence="9">
    <location>
        <begin position="7"/>
        <end position="67"/>
    </location>
</feature>
<feature type="binding site" evidence="8">
    <location>
        <begin position="119"/>
        <end position="126"/>
    </location>
    <ligand>
        <name>ATP</name>
        <dbReference type="ChEBI" id="CHEBI:30616"/>
    </ligand>
</feature>
<reference evidence="10" key="1">
    <citation type="submission" date="2023-07" db="EMBL/GenBank/DDBJ databases">
        <title>Ureibacillus sp. isolated from freshwater well.</title>
        <authorList>
            <person name="Kirdat K."/>
            <person name="Bhatt A."/>
            <person name="Teware R."/>
            <person name="Bhavsar Y."/>
            <person name="Yadav A."/>
        </authorList>
    </citation>
    <scope>NUCLEOTIDE SEQUENCE</scope>
    <source>
        <strain evidence="10">BA0131</strain>
    </source>
</reference>
<evidence type="ECO:0000256" key="4">
    <source>
        <dbReference type="ARBA" id="ARBA00022741"/>
    </source>
</evidence>
<keyword evidence="7 8" id="KW-0411">Iron-sulfur</keyword>
<dbReference type="InterPro" id="IPR002744">
    <property type="entry name" value="MIP18-like"/>
</dbReference>
<dbReference type="PROSITE" id="PS01215">
    <property type="entry name" value="MRP"/>
    <property type="match status" value="1"/>
</dbReference>
<dbReference type="RefSeq" id="WP_301136722.1">
    <property type="nucleotide sequence ID" value="NZ_JAUHTQ010000002.1"/>
</dbReference>
<keyword evidence="11" id="KW-1185">Reference proteome</keyword>
<evidence type="ECO:0000256" key="7">
    <source>
        <dbReference type="ARBA" id="ARBA00023014"/>
    </source>
</evidence>
<dbReference type="InterPro" id="IPR033756">
    <property type="entry name" value="YlxH/NBP35"/>
</dbReference>
<comment type="similarity">
    <text evidence="1">In the N-terminal section; belongs to the MIP18 family.</text>
</comment>
<dbReference type="Gene3D" id="3.30.300.130">
    <property type="entry name" value="Fe-S cluster assembly (FSCA)"/>
    <property type="match status" value="1"/>
</dbReference>
<dbReference type="Pfam" id="PF10609">
    <property type="entry name" value="ParA"/>
    <property type="match status" value="1"/>
</dbReference>
<comment type="function">
    <text evidence="8">Binds and transfers iron-sulfur (Fe-S) clusters to target apoproteins. Can hydrolyze ATP.</text>
</comment>
<evidence type="ECO:0000256" key="6">
    <source>
        <dbReference type="ARBA" id="ARBA00023004"/>
    </source>
</evidence>
<dbReference type="InterPro" id="IPR027417">
    <property type="entry name" value="P-loop_NTPase"/>
</dbReference>
<evidence type="ECO:0000256" key="3">
    <source>
        <dbReference type="ARBA" id="ARBA00022723"/>
    </source>
</evidence>
<keyword evidence="5 8" id="KW-0067">ATP-binding</keyword>
<evidence type="ECO:0000256" key="1">
    <source>
        <dbReference type="ARBA" id="ARBA00007352"/>
    </source>
</evidence>
<dbReference type="SUPFAM" id="SSF117916">
    <property type="entry name" value="Fe-S cluster assembly (FSCA) domain-like"/>
    <property type="match status" value="1"/>
</dbReference>
<dbReference type="CDD" id="cd02037">
    <property type="entry name" value="Mrp_NBP35"/>
    <property type="match status" value="1"/>
</dbReference>
<evidence type="ECO:0000256" key="2">
    <source>
        <dbReference type="ARBA" id="ARBA00008205"/>
    </source>
</evidence>
<dbReference type="HAMAP" id="MF_02040">
    <property type="entry name" value="Mrp_NBP35"/>
    <property type="match status" value="1"/>
</dbReference>
<dbReference type="InterPro" id="IPR019591">
    <property type="entry name" value="Mrp/NBP35_ATP-bd"/>
</dbReference>